<gene>
    <name evidence="5" type="ORF">MAIT1_00723</name>
</gene>
<comment type="caution">
    <text evidence="5">The sequence shown here is derived from an EMBL/GenBank/DDBJ whole genome shotgun (WGS) entry which is preliminary data.</text>
</comment>
<dbReference type="InterPro" id="IPR010031">
    <property type="entry name" value="FAD_lactone_oxidase-like"/>
</dbReference>
<evidence type="ECO:0000256" key="1">
    <source>
        <dbReference type="ARBA" id="ARBA00022630"/>
    </source>
</evidence>
<dbReference type="InterPro" id="IPR007173">
    <property type="entry name" value="ALO_C"/>
</dbReference>
<dbReference type="GO" id="GO:0016020">
    <property type="term" value="C:membrane"/>
    <property type="evidence" value="ECO:0007669"/>
    <property type="project" value="InterPro"/>
</dbReference>
<dbReference type="InterPro" id="IPR016166">
    <property type="entry name" value="FAD-bd_PCMH"/>
</dbReference>
<dbReference type="SUPFAM" id="SSF56176">
    <property type="entry name" value="FAD-binding/transporter-associated domain-like"/>
    <property type="match status" value="1"/>
</dbReference>
<dbReference type="Pfam" id="PF04030">
    <property type="entry name" value="ALO"/>
    <property type="match status" value="1"/>
</dbReference>
<sequence>MQTERLNRFLAWDPMAGLLTLEAGATLSEVIEFAAPRGFFPRVAPGTRLLSIGGAIAADVHGKNHHHMGSFGSHVSEIELTLASGETVVCSPREDAELFWATVGGMGLTGFIRQASIQLQPIDSVWVSARHYPCANLDEAFRIFEDPLRDDQHTVAWVDALASGPNLGRSVVMAGHHAVRDELPPHVADNALALKPKKERNFPLDLPAWALNPLSVKMFNALYYKTQAAKTAPFVCDIESFFFPLDAIGQWHRLYGKRGFAQFQCLIPRARAHEGVREILERAAKARKASFLSVLKRLGPGNPAPLSFPDDGYTLTLDLPYNDKLPAFLGELTDRLTSYGGRLYLAKDAFATPEQFRIGYPQFDQWLAVKQRVDPEWRIRSALSQRLGMEVGQ</sequence>
<proteinExistence type="predicted"/>
<dbReference type="GO" id="GO:0071949">
    <property type="term" value="F:FAD binding"/>
    <property type="evidence" value="ECO:0007669"/>
    <property type="project" value="InterPro"/>
</dbReference>
<dbReference type="Proteomes" id="UP000194003">
    <property type="component" value="Unassembled WGS sequence"/>
</dbReference>
<dbReference type="STRING" id="1434232.MAIT1_00723"/>
<dbReference type="PANTHER" id="PTHR43762:SF1">
    <property type="entry name" value="D-ARABINONO-1,4-LACTONE OXIDASE"/>
    <property type="match status" value="1"/>
</dbReference>
<reference evidence="5 6" key="1">
    <citation type="journal article" date="2016" name="BMC Genomics">
        <title>Combined genomic and structural analyses of a cultured magnetotactic bacterium reveals its niche adaptation to a dynamic environment.</title>
        <authorList>
            <person name="Araujo A.C."/>
            <person name="Morillo V."/>
            <person name="Cypriano J."/>
            <person name="Teixeira L.C."/>
            <person name="Leao P."/>
            <person name="Lyra S."/>
            <person name="Almeida L.G."/>
            <person name="Bazylinski D.A."/>
            <person name="Vasconcellos A.T."/>
            <person name="Abreu F."/>
            <person name="Lins U."/>
        </authorList>
    </citation>
    <scope>NUCLEOTIDE SEQUENCE [LARGE SCALE GENOMIC DNA]</scope>
    <source>
        <strain evidence="5 6">IT-1</strain>
    </source>
</reference>
<dbReference type="GO" id="GO:0003885">
    <property type="term" value="F:D-arabinono-1,4-lactone oxidase activity"/>
    <property type="evidence" value="ECO:0007669"/>
    <property type="project" value="InterPro"/>
</dbReference>
<organism evidence="5 6">
    <name type="scientific">Magnetofaba australis IT-1</name>
    <dbReference type="NCBI Taxonomy" id="1434232"/>
    <lineage>
        <taxon>Bacteria</taxon>
        <taxon>Pseudomonadati</taxon>
        <taxon>Pseudomonadota</taxon>
        <taxon>Magnetococcia</taxon>
        <taxon>Magnetococcales</taxon>
        <taxon>Magnetococcaceae</taxon>
        <taxon>Magnetofaba</taxon>
    </lineage>
</organism>
<dbReference type="EMBL" id="LVJN01000021">
    <property type="protein sequence ID" value="OSM00251.1"/>
    <property type="molecule type" value="Genomic_DNA"/>
</dbReference>
<evidence type="ECO:0000256" key="3">
    <source>
        <dbReference type="ARBA" id="ARBA00023002"/>
    </source>
</evidence>
<evidence type="ECO:0000313" key="6">
    <source>
        <dbReference type="Proteomes" id="UP000194003"/>
    </source>
</evidence>
<dbReference type="InterPro" id="IPR006094">
    <property type="entry name" value="Oxid_FAD_bind_N"/>
</dbReference>
<keyword evidence="3" id="KW-0560">Oxidoreductase</keyword>
<dbReference type="Pfam" id="PF01565">
    <property type="entry name" value="FAD_binding_4"/>
    <property type="match status" value="1"/>
</dbReference>
<dbReference type="PANTHER" id="PTHR43762">
    <property type="entry name" value="L-GULONOLACTONE OXIDASE"/>
    <property type="match status" value="1"/>
</dbReference>
<dbReference type="InterPro" id="IPR036318">
    <property type="entry name" value="FAD-bd_PCMH-like_sf"/>
</dbReference>
<keyword evidence="2" id="KW-0274">FAD</keyword>
<accession>A0A1Y2K1Q2</accession>
<evidence type="ECO:0000259" key="4">
    <source>
        <dbReference type="PROSITE" id="PS51387"/>
    </source>
</evidence>
<dbReference type="SUPFAM" id="SSF55103">
    <property type="entry name" value="FAD-linked oxidases, C-terminal domain"/>
    <property type="match status" value="1"/>
</dbReference>
<dbReference type="InterPro" id="IPR016164">
    <property type="entry name" value="FAD-linked_Oxase-like_C"/>
</dbReference>
<evidence type="ECO:0000313" key="5">
    <source>
        <dbReference type="EMBL" id="OSM00251.1"/>
    </source>
</evidence>
<evidence type="ECO:0000256" key="2">
    <source>
        <dbReference type="ARBA" id="ARBA00022827"/>
    </source>
</evidence>
<dbReference type="InterPro" id="IPR016169">
    <property type="entry name" value="FAD-bd_PCMH_sub2"/>
</dbReference>
<keyword evidence="6" id="KW-1185">Reference proteome</keyword>
<feature type="domain" description="FAD-binding PCMH-type" evidence="4">
    <location>
        <begin position="1"/>
        <end position="122"/>
    </location>
</feature>
<dbReference type="PROSITE" id="PS51387">
    <property type="entry name" value="FAD_PCMH"/>
    <property type="match status" value="1"/>
</dbReference>
<dbReference type="Gene3D" id="3.30.465.10">
    <property type="match status" value="1"/>
</dbReference>
<name>A0A1Y2K1Q2_9PROT</name>
<keyword evidence="1" id="KW-0285">Flavoprotein</keyword>
<protein>
    <submittedName>
        <fullName evidence="5">Putative FAD linked oxidase</fullName>
    </submittedName>
</protein>
<dbReference type="AlphaFoldDB" id="A0A1Y2K1Q2"/>